<gene>
    <name evidence="13" type="ORF">BBD40_19710</name>
    <name evidence="12" type="ORF">BBD41_15825</name>
</gene>
<dbReference type="SMART" id="SM00388">
    <property type="entry name" value="HisKA"/>
    <property type="match status" value="1"/>
</dbReference>
<dbReference type="Gene3D" id="1.10.287.130">
    <property type="match status" value="1"/>
</dbReference>
<evidence type="ECO:0000259" key="11">
    <source>
        <dbReference type="PROSITE" id="PS50109"/>
    </source>
</evidence>
<dbReference type="InterPro" id="IPR003594">
    <property type="entry name" value="HATPase_dom"/>
</dbReference>
<reference evidence="12" key="1">
    <citation type="submission" date="2016-08" db="EMBL/GenBank/DDBJ databases">
        <title>Complete Genome Seqeunce of Paenibacillus sp. nov. IHBB 9852 from high altitute lake of Indian trans-Himalayas.</title>
        <authorList>
            <person name="Kiran S."/>
            <person name="Swarnkar M.K."/>
            <person name="Rana A."/>
            <person name="Tewari R."/>
            <person name="Gulati A."/>
        </authorList>
    </citation>
    <scope>NUCLEOTIDE SEQUENCE [LARGE SCALE GENOMIC DNA]</scope>
    <source>
        <strain evidence="12">IHBB 9852</strain>
    </source>
</reference>
<evidence type="ECO:0000256" key="5">
    <source>
        <dbReference type="ARBA" id="ARBA00022741"/>
    </source>
</evidence>
<evidence type="ECO:0000256" key="6">
    <source>
        <dbReference type="ARBA" id="ARBA00022777"/>
    </source>
</evidence>
<dbReference type="EMBL" id="MRVI01000001">
    <property type="protein sequence ID" value="OOC63889.1"/>
    <property type="molecule type" value="Genomic_DNA"/>
</dbReference>
<dbReference type="InterPro" id="IPR003661">
    <property type="entry name" value="HisK_dim/P_dom"/>
</dbReference>
<keyword evidence="5" id="KW-0547">Nucleotide-binding</keyword>
<evidence type="ECO:0000256" key="7">
    <source>
        <dbReference type="ARBA" id="ARBA00022840"/>
    </source>
</evidence>
<dbReference type="Pfam" id="PF02518">
    <property type="entry name" value="HATPase_c"/>
    <property type="match status" value="1"/>
</dbReference>
<name>A0A1B2E1Q9_9BACL</name>
<keyword evidence="9" id="KW-0175">Coiled coil</keyword>
<keyword evidence="7" id="KW-0067">ATP-binding</keyword>
<dbReference type="PRINTS" id="PR00344">
    <property type="entry name" value="BCTRLSENSOR"/>
</dbReference>
<evidence type="ECO:0000313" key="13">
    <source>
        <dbReference type="EMBL" id="OOC63889.1"/>
    </source>
</evidence>
<evidence type="ECO:0000256" key="10">
    <source>
        <dbReference type="SAM" id="Phobius"/>
    </source>
</evidence>
<evidence type="ECO:0000313" key="12">
    <source>
        <dbReference type="EMBL" id="ANY73926.1"/>
    </source>
</evidence>
<dbReference type="RefSeq" id="WP_077568549.1">
    <property type="nucleotide sequence ID" value="NZ_CP016809.1"/>
</dbReference>
<dbReference type="EC" id="2.7.13.3" evidence="2"/>
<proteinExistence type="predicted"/>
<keyword evidence="10" id="KW-0812">Transmembrane</keyword>
<dbReference type="CDD" id="cd00082">
    <property type="entry name" value="HisKA"/>
    <property type="match status" value="1"/>
</dbReference>
<keyword evidence="14" id="KW-1185">Reference proteome</keyword>
<dbReference type="InterPro" id="IPR005467">
    <property type="entry name" value="His_kinase_dom"/>
</dbReference>
<comment type="catalytic activity">
    <reaction evidence="1">
        <text>ATP + protein L-histidine = ADP + protein N-phospho-L-histidine.</text>
        <dbReference type="EC" id="2.7.13.3"/>
    </reaction>
</comment>
<dbReference type="EMBL" id="CP016809">
    <property type="protein sequence ID" value="ANY73926.1"/>
    <property type="molecule type" value="Genomic_DNA"/>
</dbReference>
<dbReference type="InterPro" id="IPR036097">
    <property type="entry name" value="HisK_dim/P_sf"/>
</dbReference>
<accession>A0A1B2E1Q9</accession>
<evidence type="ECO:0000313" key="14">
    <source>
        <dbReference type="Proteomes" id="UP000189059"/>
    </source>
</evidence>
<dbReference type="SMART" id="SM00387">
    <property type="entry name" value="HATPase_c"/>
    <property type="match status" value="1"/>
</dbReference>
<reference evidence="13 14" key="2">
    <citation type="submission" date="2016-12" db="EMBL/GenBank/DDBJ databases">
        <title>Genome sequencing and description of Paenibacillus sp. nov. from high altitude lake in the Indian Trans- Himalayas.</title>
        <authorList>
            <person name="Kiran S."/>
            <person name="Swarnkar M.K."/>
            <person name="Rana A."/>
            <person name="Tewari R."/>
            <person name="Gulati A."/>
        </authorList>
    </citation>
    <scope>NUCLEOTIDE SEQUENCE [LARGE SCALE GENOMIC DNA]</scope>
    <source>
        <strain evidence="13 14">IHBB 9951</strain>
    </source>
</reference>
<dbReference type="PROSITE" id="PS50109">
    <property type="entry name" value="HIS_KIN"/>
    <property type="match status" value="1"/>
</dbReference>
<dbReference type="InterPro" id="IPR050736">
    <property type="entry name" value="Sensor_HK_Regulatory"/>
</dbReference>
<evidence type="ECO:0000256" key="4">
    <source>
        <dbReference type="ARBA" id="ARBA00022679"/>
    </source>
</evidence>
<keyword evidence="10" id="KW-0472">Membrane</keyword>
<evidence type="ECO:0000256" key="1">
    <source>
        <dbReference type="ARBA" id="ARBA00000085"/>
    </source>
</evidence>
<evidence type="ECO:0000256" key="3">
    <source>
        <dbReference type="ARBA" id="ARBA00022553"/>
    </source>
</evidence>
<evidence type="ECO:0000256" key="2">
    <source>
        <dbReference type="ARBA" id="ARBA00012438"/>
    </source>
</evidence>
<dbReference type="InterPro" id="IPR036890">
    <property type="entry name" value="HATPase_C_sf"/>
</dbReference>
<protein>
    <recommendedName>
        <fullName evidence="2">histidine kinase</fullName>
        <ecNumber evidence="2">2.7.13.3</ecNumber>
    </recommendedName>
</protein>
<feature type="coiled-coil region" evidence="9">
    <location>
        <begin position="333"/>
        <end position="360"/>
    </location>
</feature>
<dbReference type="AlphaFoldDB" id="A0A1B2E1Q9"/>
<dbReference type="SUPFAM" id="SSF47384">
    <property type="entry name" value="Homodimeric domain of signal transducing histidine kinase"/>
    <property type="match status" value="1"/>
</dbReference>
<keyword evidence="6 12" id="KW-0418">Kinase</keyword>
<feature type="transmembrane region" description="Helical" evidence="10">
    <location>
        <begin position="12"/>
        <end position="34"/>
    </location>
</feature>
<dbReference type="GO" id="GO:0000155">
    <property type="term" value="F:phosphorelay sensor kinase activity"/>
    <property type="evidence" value="ECO:0007669"/>
    <property type="project" value="InterPro"/>
</dbReference>
<dbReference type="Pfam" id="PF00512">
    <property type="entry name" value="HisKA"/>
    <property type="match status" value="1"/>
</dbReference>
<keyword evidence="3" id="KW-0597">Phosphoprotein</keyword>
<dbReference type="GO" id="GO:0005524">
    <property type="term" value="F:ATP binding"/>
    <property type="evidence" value="ECO:0007669"/>
    <property type="project" value="UniProtKB-KW"/>
</dbReference>
<sequence>MRLRRRLAFHFTYQLIAFSAFMFCFIIVLMFILISHISNEEIKRNFPAGVLDSIVGETITEKGSVQLEEHWKVLLQERGMWLQVVDMEGNVIHSTNTPSDVPSQYSVSTLLAIKEERRLGNYTMDWQMDLFYEEPLLFLAGRVDEGSDQLLDWVAAYEKNGLIDPEFERELQGKLGGAGGYLHIIDGEGRIVQSLGEGAGDKSEYHPLEIIAMQEQPGTYSTHIAVYRDKISGNTWIYHTPQDEALGKRPMMTELIRIALWAMLSVLLLSLAIAIWHGYRYSRPLLLFTGWFERMGSGAYEEVLTPKDRKRVFRKNGKLRMRYKLYKEVIHSFYRMAEQLAEAERERERLERNREEWMSGISHDLRTPLSSIQGYGYMLESAPNDWSAEELREMGTVIREKGDYMLELIDDFSLVFRLKSTIRPQELIPLDLNELVRRCVLKYVNDATLNEATFTYIGGETPLLVNGNAKWLQRLMDNLIINAVKHNPEGVKIEVRVESRPGGAAIIVADQGIGMDEETKANLFERYYRGTNTEESVDGSGLGMSIAKAIVEAHAGKVGIWSELGRGTTITVLLPEAGQGDGEPSVARQGFEREMIAGSGKERAL</sequence>
<evidence type="ECO:0000256" key="8">
    <source>
        <dbReference type="ARBA" id="ARBA00023012"/>
    </source>
</evidence>
<dbReference type="Proteomes" id="UP000189059">
    <property type="component" value="Unassembled WGS sequence"/>
</dbReference>
<dbReference type="PANTHER" id="PTHR43711:SF1">
    <property type="entry name" value="HISTIDINE KINASE 1"/>
    <property type="match status" value="1"/>
</dbReference>
<dbReference type="Gene3D" id="3.30.565.10">
    <property type="entry name" value="Histidine kinase-like ATPase, C-terminal domain"/>
    <property type="match status" value="1"/>
</dbReference>
<keyword evidence="10" id="KW-1133">Transmembrane helix</keyword>
<organism evidence="12">
    <name type="scientific">Paenibacillus ihbetae</name>
    <dbReference type="NCBI Taxonomy" id="1870820"/>
    <lineage>
        <taxon>Bacteria</taxon>
        <taxon>Bacillati</taxon>
        <taxon>Bacillota</taxon>
        <taxon>Bacilli</taxon>
        <taxon>Bacillales</taxon>
        <taxon>Paenibacillaceae</taxon>
        <taxon>Paenibacillus</taxon>
    </lineage>
</organism>
<dbReference type="InterPro" id="IPR004358">
    <property type="entry name" value="Sig_transdc_His_kin-like_C"/>
</dbReference>
<dbReference type="KEGG" id="pib:BBD41_15825"/>
<evidence type="ECO:0000256" key="9">
    <source>
        <dbReference type="SAM" id="Coils"/>
    </source>
</evidence>
<feature type="domain" description="Histidine kinase" evidence="11">
    <location>
        <begin position="360"/>
        <end position="578"/>
    </location>
</feature>
<keyword evidence="4" id="KW-0808">Transferase</keyword>
<feature type="transmembrane region" description="Helical" evidence="10">
    <location>
        <begin position="258"/>
        <end position="279"/>
    </location>
</feature>
<dbReference type="SUPFAM" id="SSF55874">
    <property type="entry name" value="ATPase domain of HSP90 chaperone/DNA topoisomerase II/histidine kinase"/>
    <property type="match status" value="1"/>
</dbReference>
<keyword evidence="8" id="KW-0902">Two-component regulatory system</keyword>
<dbReference type="PANTHER" id="PTHR43711">
    <property type="entry name" value="TWO-COMPONENT HISTIDINE KINASE"/>
    <property type="match status" value="1"/>
</dbReference>